<keyword evidence="1" id="KW-0732">Signal</keyword>
<dbReference type="PROSITE" id="PS51257">
    <property type="entry name" value="PROKAR_LIPOPROTEIN"/>
    <property type="match status" value="1"/>
</dbReference>
<reference evidence="2 3" key="1">
    <citation type="submission" date="2018-12" db="EMBL/GenBank/DDBJ databases">
        <authorList>
            <consortium name="Pathogen Informatics"/>
        </authorList>
    </citation>
    <scope>NUCLEOTIDE SEQUENCE [LARGE SCALE GENOMIC DNA]</scope>
    <source>
        <strain evidence="2 3">NCTC5906</strain>
    </source>
</reference>
<evidence type="ECO:0000313" key="3">
    <source>
        <dbReference type="Proteomes" id="UP000272690"/>
    </source>
</evidence>
<dbReference type="GeneID" id="49635790"/>
<protein>
    <recommendedName>
        <fullName evidence="4">Outer membrane antigenic lipoprotein B</fullName>
    </recommendedName>
</protein>
<feature type="chain" id="PRO_5019111059" description="Outer membrane antigenic lipoprotein B" evidence="1">
    <location>
        <begin position="22"/>
        <end position="62"/>
    </location>
</feature>
<feature type="signal peptide" evidence="1">
    <location>
        <begin position="1"/>
        <end position="21"/>
    </location>
</feature>
<dbReference type="OrthoDB" id="5685103at2"/>
<dbReference type="AlphaFoldDB" id="A0A448F9D5"/>
<name>A0A448F9D5_AGGAP</name>
<proteinExistence type="predicted"/>
<gene>
    <name evidence="2" type="ORF">NCTC5906_01381</name>
</gene>
<sequence>MNKLILLLSMMLTLAACSSQDAPKDENELPPGIMQPVEGTGAIAGGSWMPEIQQHSMPTNMK</sequence>
<dbReference type="RefSeq" id="WP_005704813.1">
    <property type="nucleotide sequence ID" value="NZ_AEWB02000032.1"/>
</dbReference>
<dbReference type="Proteomes" id="UP000272690">
    <property type="component" value="Chromosome"/>
</dbReference>
<evidence type="ECO:0008006" key="4">
    <source>
        <dbReference type="Google" id="ProtNLM"/>
    </source>
</evidence>
<evidence type="ECO:0000256" key="1">
    <source>
        <dbReference type="SAM" id="SignalP"/>
    </source>
</evidence>
<accession>A0A448F9D5</accession>
<dbReference type="EMBL" id="LR134327">
    <property type="protein sequence ID" value="VEF43266.1"/>
    <property type="molecule type" value="Genomic_DNA"/>
</dbReference>
<organism evidence="2 3">
    <name type="scientific">Aggregatibacter aphrophilus ATCC 33389</name>
    <dbReference type="NCBI Taxonomy" id="985008"/>
    <lineage>
        <taxon>Bacteria</taxon>
        <taxon>Pseudomonadati</taxon>
        <taxon>Pseudomonadota</taxon>
        <taxon>Gammaproteobacteria</taxon>
        <taxon>Pasteurellales</taxon>
        <taxon>Pasteurellaceae</taxon>
        <taxon>Aggregatibacter</taxon>
    </lineage>
</organism>
<evidence type="ECO:0000313" key="2">
    <source>
        <dbReference type="EMBL" id="VEF43266.1"/>
    </source>
</evidence>